<dbReference type="InterPro" id="IPR052896">
    <property type="entry name" value="GGT-like_enzyme"/>
</dbReference>
<accession>A0A974PSY7</accession>
<dbReference type="SUPFAM" id="SSF56235">
    <property type="entry name" value="N-terminal nucleophile aminohydrolases (Ntn hydrolases)"/>
    <property type="match status" value="1"/>
</dbReference>
<protein>
    <submittedName>
        <fullName evidence="1">Gamma-glutamyltransferase</fullName>
    </submittedName>
</protein>
<evidence type="ECO:0000313" key="1">
    <source>
        <dbReference type="EMBL" id="QRG08688.1"/>
    </source>
</evidence>
<reference evidence="1 2" key="1">
    <citation type="submission" date="2020-10" db="EMBL/GenBank/DDBJ databases">
        <title>Degradation of 1,4-Dioxane by Xanthobacter sp. YN2, via a Novel Group-2 Soluble Di-Iron Monooxygenase.</title>
        <authorList>
            <person name="Ma F."/>
            <person name="Wang Y."/>
            <person name="Yang J."/>
            <person name="Guo H."/>
            <person name="Su D."/>
            <person name="Yu L."/>
        </authorList>
    </citation>
    <scope>NUCLEOTIDE SEQUENCE [LARGE SCALE GENOMIC DNA]</scope>
    <source>
        <strain evidence="1 2">YN2</strain>
    </source>
</reference>
<dbReference type="Gene3D" id="3.60.20.40">
    <property type="match status" value="1"/>
</dbReference>
<sequence length="492" mass="51115">MTVLLPDSYSSRIRPALRGTTAAVSAAHPLATSAAQEVLAQRGNAADAAIAAQAVIAVLMPEAAGLGGDGFFLVRAPDGRVTAVNAAGASSASFSGQVADDGSAVTVPGLVMGWTELARRFGRLPLGRSLVPAMRLAATGVPVRPETARAVAAQKARLARGGAEHWPFFDAQADTLLLQPVLAETLRAIGEHGAAWFYEGLPADAMSAAVQARGGTLHARDIAAHKSVVAQPLSLEWNGVRIHVQPPMSQGVLLLMALNAYAGLAPPARARQHALIELTQASFAFRDRAAQGMALLAEPLSVDLARASLRGGPRSYLHTAGVATADAEGMVVSSLVSVFDDFGSAIYVPEGGFVLNNRAAGFTEGPNAARPDAIPVHTLAPILVESGNACFGLATPGADGQVQTLLQILTGLFEDGLDLPAALDRMRWRSEDGRLLVEGDHVAAADLERLGHKVIRTPAGDTRFGAVVCAGLSQAFPFAVADWRRDTWSAAL</sequence>
<dbReference type="RefSeq" id="WP_203195601.1">
    <property type="nucleotide sequence ID" value="NZ_CP063362.1"/>
</dbReference>
<dbReference type="Proteomes" id="UP000596427">
    <property type="component" value="Chromosome"/>
</dbReference>
<dbReference type="InterPro" id="IPR043137">
    <property type="entry name" value="GGT_ssub_C"/>
</dbReference>
<dbReference type="PRINTS" id="PR01210">
    <property type="entry name" value="GGTRANSPTASE"/>
</dbReference>
<organism evidence="1 2">
    <name type="scientific">Xanthobacter dioxanivorans</name>
    <dbReference type="NCBI Taxonomy" id="2528964"/>
    <lineage>
        <taxon>Bacteria</taxon>
        <taxon>Pseudomonadati</taxon>
        <taxon>Pseudomonadota</taxon>
        <taxon>Alphaproteobacteria</taxon>
        <taxon>Hyphomicrobiales</taxon>
        <taxon>Xanthobacteraceae</taxon>
        <taxon>Xanthobacter</taxon>
    </lineage>
</organism>
<proteinExistence type="predicted"/>
<dbReference type="Pfam" id="PF01019">
    <property type="entry name" value="G_glu_transpept"/>
    <property type="match status" value="1"/>
</dbReference>
<dbReference type="AlphaFoldDB" id="A0A974PSY7"/>
<name>A0A974PSY7_9HYPH</name>
<dbReference type="KEGG" id="xdi:EZH22_10615"/>
<dbReference type="EMBL" id="CP063362">
    <property type="protein sequence ID" value="QRG08688.1"/>
    <property type="molecule type" value="Genomic_DNA"/>
</dbReference>
<dbReference type="PANTHER" id="PTHR43881">
    <property type="entry name" value="GAMMA-GLUTAMYLTRANSPEPTIDASE (AFU_ORTHOLOGUE AFUA_4G13580)"/>
    <property type="match status" value="1"/>
</dbReference>
<keyword evidence="2" id="KW-1185">Reference proteome</keyword>
<gene>
    <name evidence="1" type="ORF">EZH22_10615</name>
</gene>
<dbReference type="InterPro" id="IPR029055">
    <property type="entry name" value="Ntn_hydrolases_N"/>
</dbReference>
<evidence type="ECO:0000313" key="2">
    <source>
        <dbReference type="Proteomes" id="UP000596427"/>
    </source>
</evidence>
<dbReference type="PANTHER" id="PTHR43881:SF1">
    <property type="entry name" value="GAMMA-GLUTAMYLTRANSPEPTIDASE (AFU_ORTHOLOGUE AFUA_4G13580)"/>
    <property type="match status" value="1"/>
</dbReference>